<feature type="region of interest" description="Disordered" evidence="1">
    <location>
        <begin position="56"/>
        <end position="75"/>
    </location>
</feature>
<protein>
    <submittedName>
        <fullName evidence="3">Pimeloyl-ACP methyl ester carboxylesterase</fullName>
    </submittedName>
</protein>
<dbReference type="OrthoDB" id="8957634at2"/>
<accession>A0A420XNU2</accession>
<dbReference type="InterPro" id="IPR029058">
    <property type="entry name" value="AB_hydrolase_fold"/>
</dbReference>
<organism evidence="3 4">
    <name type="scientific">Motilibacter peucedani</name>
    <dbReference type="NCBI Taxonomy" id="598650"/>
    <lineage>
        <taxon>Bacteria</taxon>
        <taxon>Bacillati</taxon>
        <taxon>Actinomycetota</taxon>
        <taxon>Actinomycetes</taxon>
        <taxon>Motilibacterales</taxon>
        <taxon>Motilibacteraceae</taxon>
        <taxon>Motilibacter</taxon>
    </lineage>
</organism>
<proteinExistence type="predicted"/>
<dbReference type="SUPFAM" id="SSF53474">
    <property type="entry name" value="alpha/beta-Hydrolases"/>
    <property type="match status" value="1"/>
</dbReference>
<name>A0A420XNU2_9ACTN</name>
<dbReference type="RefSeq" id="WP_121193658.1">
    <property type="nucleotide sequence ID" value="NZ_RBWV01000012.1"/>
</dbReference>
<dbReference type="PRINTS" id="PR00111">
    <property type="entry name" value="ABHYDROLASE"/>
</dbReference>
<evidence type="ECO:0000259" key="2">
    <source>
        <dbReference type="Pfam" id="PF00561"/>
    </source>
</evidence>
<dbReference type="InterPro" id="IPR000073">
    <property type="entry name" value="AB_hydrolase_1"/>
</dbReference>
<dbReference type="Gene3D" id="3.40.50.1820">
    <property type="entry name" value="alpha/beta hydrolase"/>
    <property type="match status" value="1"/>
</dbReference>
<evidence type="ECO:0000313" key="3">
    <source>
        <dbReference type="EMBL" id="RKS73854.1"/>
    </source>
</evidence>
<keyword evidence="4" id="KW-1185">Reference proteome</keyword>
<dbReference type="GO" id="GO:0004806">
    <property type="term" value="F:triacylglycerol lipase activity"/>
    <property type="evidence" value="ECO:0007669"/>
    <property type="project" value="TreeGrafter"/>
</dbReference>
<reference evidence="3 4" key="1">
    <citation type="submission" date="2018-10" db="EMBL/GenBank/DDBJ databases">
        <title>Genomic Encyclopedia of Archaeal and Bacterial Type Strains, Phase II (KMG-II): from individual species to whole genera.</title>
        <authorList>
            <person name="Goeker M."/>
        </authorList>
    </citation>
    <scope>NUCLEOTIDE SEQUENCE [LARGE SCALE GENOMIC DNA]</scope>
    <source>
        <strain evidence="3 4">RP-AC37</strain>
    </source>
</reference>
<gene>
    <name evidence="3" type="ORF">CLV35_2347</name>
</gene>
<dbReference type="PANTHER" id="PTHR43433:SF5">
    <property type="entry name" value="AB HYDROLASE-1 DOMAIN-CONTAINING PROTEIN"/>
    <property type="match status" value="1"/>
</dbReference>
<dbReference type="AlphaFoldDB" id="A0A420XNU2"/>
<evidence type="ECO:0000313" key="4">
    <source>
        <dbReference type="Proteomes" id="UP000281955"/>
    </source>
</evidence>
<comment type="caution">
    <text evidence="3">The sequence shown here is derived from an EMBL/GenBank/DDBJ whole genome shotgun (WGS) entry which is preliminary data.</text>
</comment>
<dbReference type="PANTHER" id="PTHR43433">
    <property type="entry name" value="HYDROLASE, ALPHA/BETA FOLD FAMILY PROTEIN"/>
    <property type="match status" value="1"/>
</dbReference>
<dbReference type="InterPro" id="IPR050471">
    <property type="entry name" value="AB_hydrolase"/>
</dbReference>
<dbReference type="InParanoid" id="A0A420XNU2"/>
<sequence>MQRLQLDDVEICAEAFGDPALPTLVLLSGASSSMDAWPPDLCRQLAAAGRHVVRFDPRDTGASTTGPPGEPDYDGAALSRDALEVVRQLGRGPAHLVGVSMGGGIAQDLALRHPELVASVTLVATTAVGGVDAAGPPPEPALQARFAAPPPDPDWHDREAVVEHLLEGARAYAGPLGTDEDDVRAGAVATFGRSPDMAAAGNHWRVSGTGDGPELDVHDIRVPTLVVHGTHDPLFPLPHGRSLAAAVPGARLLVLEGMGHQVPPRSTWPEFVPAVLEVTGR</sequence>
<dbReference type="EMBL" id="RBWV01000012">
    <property type="protein sequence ID" value="RKS73854.1"/>
    <property type="molecule type" value="Genomic_DNA"/>
</dbReference>
<evidence type="ECO:0000256" key="1">
    <source>
        <dbReference type="SAM" id="MobiDB-lite"/>
    </source>
</evidence>
<dbReference type="GO" id="GO:0046503">
    <property type="term" value="P:glycerolipid catabolic process"/>
    <property type="evidence" value="ECO:0007669"/>
    <property type="project" value="TreeGrafter"/>
</dbReference>
<dbReference type="Pfam" id="PF00561">
    <property type="entry name" value="Abhydrolase_1"/>
    <property type="match status" value="1"/>
</dbReference>
<feature type="domain" description="AB hydrolase-1" evidence="2">
    <location>
        <begin position="22"/>
        <end position="260"/>
    </location>
</feature>
<dbReference type="Proteomes" id="UP000281955">
    <property type="component" value="Unassembled WGS sequence"/>
</dbReference>